<comment type="similarity">
    <text evidence="1">Belongs to the multicopper oxidase family.</text>
</comment>
<dbReference type="InterPro" id="IPR045087">
    <property type="entry name" value="Cu-oxidase_fam"/>
</dbReference>
<feature type="domain" description="Plastocyanin-like" evidence="8">
    <location>
        <begin position="401"/>
        <end position="526"/>
    </location>
</feature>
<sequence>MNLDGGFWRGILVCNGESPCPTLYAEEGDVVELNVHNDLFSQVSIHWSGMDHRRFGFWNDGTGGLNQYGLFQRGNFTSRYDTTGRWGLNWYADHTGVGIIDGAHGVAYIAPSPSRPRPYHHITSSPTELALIHEAERNIQHMLIWNYYRRDVGWRILELKGEGTNLNCYDSILVNSKGRRHCRHPDYPTLNGLELDESGCAIEAGNNGIPCSPTDADYEVIETHGRPWIMLNVLNIGFEHAVRFSIDNHQMWILANDGGFVEPQLVDVIYISNGVRYTILVKLDQEGADYAMRLVSTSTKQNLQGFSILRYPALRYPLHGAPMTIPPPRGGLAPCVCPDGSMHASCNTTSVDSLSPYPPSAPPASNKTLHFEIGSVPSKYEKHITEWYLNKKPYQLYRAQMSPHLFRKNVTDVEDPVVGDLPWGTTVDIIVQNTSNDTMPLYKHGDPMYLLGAQENATWKWDTVEDALEAGVRLNVKTPAKQLVHDVPPLGWAVLRWQILVRGATMIHSNKFKYYGMGMAAPLLEGMDSSMRDEVPDHAKMLPHVEFTPTNDGVFG</sequence>
<dbReference type="EMBL" id="JAQQWI010000007">
    <property type="protein sequence ID" value="KAK8028467.1"/>
    <property type="molecule type" value="Genomic_DNA"/>
</dbReference>
<evidence type="ECO:0000256" key="1">
    <source>
        <dbReference type="ARBA" id="ARBA00010609"/>
    </source>
</evidence>
<dbReference type="SUPFAM" id="SSF49503">
    <property type="entry name" value="Cupredoxins"/>
    <property type="match status" value="3"/>
</dbReference>
<evidence type="ECO:0008006" key="12">
    <source>
        <dbReference type="Google" id="ProtNLM"/>
    </source>
</evidence>
<evidence type="ECO:0000256" key="6">
    <source>
        <dbReference type="ARBA" id="ARBA00023180"/>
    </source>
</evidence>
<name>A0ABR1SBM7_9PEZI</name>
<feature type="domain" description="Plastocyanin-like" evidence="9">
    <location>
        <begin position="8"/>
        <end position="112"/>
    </location>
</feature>
<proteinExistence type="inferred from homology"/>
<dbReference type="Pfam" id="PF00394">
    <property type="entry name" value="Cu-oxidase"/>
    <property type="match status" value="1"/>
</dbReference>
<evidence type="ECO:0000313" key="11">
    <source>
        <dbReference type="Proteomes" id="UP001396898"/>
    </source>
</evidence>
<dbReference type="PANTHER" id="PTHR11709">
    <property type="entry name" value="MULTI-COPPER OXIDASE"/>
    <property type="match status" value="1"/>
</dbReference>
<keyword evidence="3" id="KW-0732">Signal</keyword>
<dbReference type="InterPro" id="IPR008972">
    <property type="entry name" value="Cupredoxin"/>
</dbReference>
<comment type="caution">
    <text evidence="10">The sequence shown here is derived from an EMBL/GenBank/DDBJ whole genome shotgun (WGS) entry which is preliminary data.</text>
</comment>
<gene>
    <name evidence="10" type="ORF">PG991_005523</name>
</gene>
<evidence type="ECO:0000256" key="2">
    <source>
        <dbReference type="ARBA" id="ARBA00022723"/>
    </source>
</evidence>
<keyword evidence="5" id="KW-0186">Copper</keyword>
<dbReference type="InterPro" id="IPR001117">
    <property type="entry name" value="Cu-oxidase_2nd"/>
</dbReference>
<dbReference type="Pfam" id="PF07731">
    <property type="entry name" value="Cu-oxidase_2"/>
    <property type="match status" value="1"/>
</dbReference>
<dbReference type="Proteomes" id="UP001396898">
    <property type="component" value="Unassembled WGS sequence"/>
</dbReference>
<evidence type="ECO:0000313" key="10">
    <source>
        <dbReference type="EMBL" id="KAK8028467.1"/>
    </source>
</evidence>
<keyword evidence="11" id="KW-1185">Reference proteome</keyword>
<evidence type="ECO:0000259" key="7">
    <source>
        <dbReference type="Pfam" id="PF00394"/>
    </source>
</evidence>
<evidence type="ECO:0000256" key="3">
    <source>
        <dbReference type="ARBA" id="ARBA00022729"/>
    </source>
</evidence>
<keyword evidence="6" id="KW-0325">Glycoprotein</keyword>
<dbReference type="CDD" id="cd13876">
    <property type="entry name" value="CuRO_2_Abr2_like"/>
    <property type="match status" value="1"/>
</dbReference>
<evidence type="ECO:0000256" key="4">
    <source>
        <dbReference type="ARBA" id="ARBA00023002"/>
    </source>
</evidence>
<reference evidence="10 11" key="1">
    <citation type="submission" date="2023-01" db="EMBL/GenBank/DDBJ databases">
        <title>Analysis of 21 Apiospora genomes using comparative genomics revels a genus with tremendous synthesis potential of carbohydrate active enzymes and secondary metabolites.</title>
        <authorList>
            <person name="Sorensen T."/>
        </authorList>
    </citation>
    <scope>NUCLEOTIDE SEQUENCE [LARGE SCALE GENOMIC DNA]</scope>
    <source>
        <strain evidence="10 11">CBS 20057</strain>
    </source>
</reference>
<organism evidence="10 11">
    <name type="scientific">Apiospora marii</name>
    <dbReference type="NCBI Taxonomy" id="335849"/>
    <lineage>
        <taxon>Eukaryota</taxon>
        <taxon>Fungi</taxon>
        <taxon>Dikarya</taxon>
        <taxon>Ascomycota</taxon>
        <taxon>Pezizomycotina</taxon>
        <taxon>Sordariomycetes</taxon>
        <taxon>Xylariomycetidae</taxon>
        <taxon>Amphisphaeriales</taxon>
        <taxon>Apiosporaceae</taxon>
        <taxon>Apiospora</taxon>
    </lineage>
</organism>
<dbReference type="InterPro" id="IPR011706">
    <property type="entry name" value="Cu-oxidase_C"/>
</dbReference>
<dbReference type="Pfam" id="PF07732">
    <property type="entry name" value="Cu-oxidase_3"/>
    <property type="match status" value="1"/>
</dbReference>
<evidence type="ECO:0000256" key="5">
    <source>
        <dbReference type="ARBA" id="ARBA00023008"/>
    </source>
</evidence>
<evidence type="ECO:0000259" key="9">
    <source>
        <dbReference type="Pfam" id="PF07732"/>
    </source>
</evidence>
<protein>
    <recommendedName>
        <fullName evidence="12">Multicopper oxidase</fullName>
    </recommendedName>
</protein>
<feature type="domain" description="Plastocyanin-like" evidence="7">
    <location>
        <begin position="167"/>
        <end position="311"/>
    </location>
</feature>
<dbReference type="PANTHER" id="PTHR11709:SF488">
    <property type="entry name" value="LACCASE-RELATED"/>
    <property type="match status" value="1"/>
</dbReference>
<keyword evidence="2" id="KW-0479">Metal-binding</keyword>
<evidence type="ECO:0000259" key="8">
    <source>
        <dbReference type="Pfam" id="PF07731"/>
    </source>
</evidence>
<keyword evidence="4" id="KW-0560">Oxidoreductase</keyword>
<accession>A0ABR1SBM7</accession>
<dbReference type="Gene3D" id="2.60.40.420">
    <property type="entry name" value="Cupredoxins - blue copper proteins"/>
    <property type="match status" value="3"/>
</dbReference>
<dbReference type="InterPro" id="IPR011707">
    <property type="entry name" value="Cu-oxidase-like_N"/>
</dbReference>